<dbReference type="Proteomes" id="UP001458880">
    <property type="component" value="Unassembled WGS sequence"/>
</dbReference>
<feature type="region of interest" description="Disordered" evidence="1">
    <location>
        <begin position="522"/>
        <end position="548"/>
    </location>
</feature>
<feature type="compositionally biased region" description="Acidic residues" evidence="1">
    <location>
        <begin position="363"/>
        <end position="373"/>
    </location>
</feature>
<feature type="compositionally biased region" description="Polar residues" evidence="1">
    <location>
        <begin position="54"/>
        <end position="70"/>
    </location>
</feature>
<comment type="caution">
    <text evidence="2">The sequence shown here is derived from an EMBL/GenBank/DDBJ whole genome shotgun (WGS) entry which is preliminary data.</text>
</comment>
<protein>
    <submittedName>
        <fullName evidence="2">Uncharacterized protein</fullName>
    </submittedName>
</protein>
<gene>
    <name evidence="2" type="ORF">QE152_g61</name>
</gene>
<feature type="compositionally biased region" description="Polar residues" evidence="1">
    <location>
        <begin position="420"/>
        <end position="429"/>
    </location>
</feature>
<dbReference type="EMBL" id="JASPKY010000001">
    <property type="protein sequence ID" value="KAK9759171.1"/>
    <property type="molecule type" value="Genomic_DNA"/>
</dbReference>
<name>A0AAW1NCW7_POPJA</name>
<evidence type="ECO:0000256" key="1">
    <source>
        <dbReference type="SAM" id="MobiDB-lite"/>
    </source>
</evidence>
<feature type="compositionally biased region" description="Basic and acidic residues" evidence="1">
    <location>
        <begin position="87"/>
        <end position="124"/>
    </location>
</feature>
<accession>A0AAW1NCW7</accession>
<feature type="compositionally biased region" description="Basic residues" evidence="1">
    <location>
        <begin position="138"/>
        <end position="148"/>
    </location>
</feature>
<keyword evidence="3" id="KW-1185">Reference proteome</keyword>
<proteinExistence type="predicted"/>
<feature type="compositionally biased region" description="Basic and acidic residues" evidence="1">
    <location>
        <begin position="264"/>
        <end position="281"/>
    </location>
</feature>
<feature type="compositionally biased region" description="Basic and acidic residues" evidence="1">
    <location>
        <begin position="240"/>
        <end position="255"/>
    </location>
</feature>
<sequence>MRFNLFGFKGTLDTLDGSNSTKQPKEDKGTPTVICTGYRPFSEFDTPIDPPPQQTNHATQASTSRATTNGVIPKSKGGKFKIQPETSSKDKDSDKAKATKSDTSKEQKQQKDAAKARKSEEKIKAQQLKEQQAFEKQKKQKEGKKKIKQSSSPLIPQAGPAKSESSLAAAFMPKPKASSKSRSKSKDAKAPGTPPMPVAINPIILAKQQQRKDGDSDKSKHKSVSSEDVELRHKGKSSSRQREKTKTEILKDKAKSLPNLTNPELDKSEYRNGIADPDRTTKTPSNDVNNKHKTTPPKAQKTAAVSIPTHTMPAEIKSIQNDLPEDGSISVVSGKTTHKTASPGAVLVLPPMIAQKSKPANSDSDDYDNDQNDDGSIFIVSGKTNAYNKPTLKVTIPPPIAPQRSKKSNRTDLPDDGSLSIVSGKTTNAALPPLPVPSHRSKPPEEVPPPLPVPSHRSKPPEEVPASKAKSLPNLANSDLLDDYDDYQNDLQDDGSFFIVAGKTTGAPSNDENHKKSTLIFMTEGDEDDETPEYGYYTSNTTGKEDTRIQGDYSSHATNIFFGNTEPEPAPRNRKFLVRNDDDNASQTSA</sequence>
<organism evidence="2 3">
    <name type="scientific">Popillia japonica</name>
    <name type="common">Japanese beetle</name>
    <dbReference type="NCBI Taxonomy" id="7064"/>
    <lineage>
        <taxon>Eukaryota</taxon>
        <taxon>Metazoa</taxon>
        <taxon>Ecdysozoa</taxon>
        <taxon>Arthropoda</taxon>
        <taxon>Hexapoda</taxon>
        <taxon>Insecta</taxon>
        <taxon>Pterygota</taxon>
        <taxon>Neoptera</taxon>
        <taxon>Endopterygota</taxon>
        <taxon>Coleoptera</taxon>
        <taxon>Polyphaga</taxon>
        <taxon>Scarabaeiformia</taxon>
        <taxon>Scarabaeidae</taxon>
        <taxon>Rutelinae</taxon>
        <taxon>Popillia</taxon>
    </lineage>
</organism>
<evidence type="ECO:0000313" key="2">
    <source>
        <dbReference type="EMBL" id="KAK9759171.1"/>
    </source>
</evidence>
<reference evidence="2 3" key="1">
    <citation type="journal article" date="2024" name="BMC Genomics">
        <title>De novo assembly and annotation of Popillia japonica's genome with initial clues to its potential as an invasive pest.</title>
        <authorList>
            <person name="Cucini C."/>
            <person name="Boschi S."/>
            <person name="Funari R."/>
            <person name="Cardaioli E."/>
            <person name="Iannotti N."/>
            <person name="Marturano G."/>
            <person name="Paoli F."/>
            <person name="Bruttini M."/>
            <person name="Carapelli A."/>
            <person name="Frati F."/>
            <person name="Nardi F."/>
        </authorList>
    </citation>
    <scope>NUCLEOTIDE SEQUENCE [LARGE SCALE GENOMIC DNA]</scope>
    <source>
        <strain evidence="2">DMR45628</strain>
    </source>
</reference>
<feature type="region of interest" description="Disordered" evidence="1">
    <location>
        <begin position="321"/>
        <end position="488"/>
    </location>
</feature>
<evidence type="ECO:0000313" key="3">
    <source>
        <dbReference type="Proteomes" id="UP001458880"/>
    </source>
</evidence>
<dbReference type="AlphaFoldDB" id="A0AAW1NCW7"/>
<feature type="region of interest" description="Disordered" evidence="1">
    <location>
        <begin position="562"/>
        <end position="590"/>
    </location>
</feature>
<feature type="region of interest" description="Disordered" evidence="1">
    <location>
        <begin position="11"/>
        <end position="307"/>
    </location>
</feature>